<name>A0ABD3WMH3_SINWO</name>
<evidence type="ECO:0000256" key="2">
    <source>
        <dbReference type="SAM" id="Phobius"/>
    </source>
</evidence>
<feature type="transmembrane region" description="Helical" evidence="2">
    <location>
        <begin position="45"/>
        <end position="65"/>
    </location>
</feature>
<dbReference type="EMBL" id="JBJQND010000006">
    <property type="protein sequence ID" value="KAL3873715.1"/>
    <property type="molecule type" value="Genomic_DNA"/>
</dbReference>
<evidence type="ECO:0000313" key="4">
    <source>
        <dbReference type="Proteomes" id="UP001634394"/>
    </source>
</evidence>
<organism evidence="3 4">
    <name type="scientific">Sinanodonta woodiana</name>
    <name type="common">Chinese pond mussel</name>
    <name type="synonym">Anodonta woodiana</name>
    <dbReference type="NCBI Taxonomy" id="1069815"/>
    <lineage>
        <taxon>Eukaryota</taxon>
        <taxon>Metazoa</taxon>
        <taxon>Spiralia</taxon>
        <taxon>Lophotrochozoa</taxon>
        <taxon>Mollusca</taxon>
        <taxon>Bivalvia</taxon>
        <taxon>Autobranchia</taxon>
        <taxon>Heteroconchia</taxon>
        <taxon>Palaeoheterodonta</taxon>
        <taxon>Unionida</taxon>
        <taxon>Unionoidea</taxon>
        <taxon>Unionidae</taxon>
        <taxon>Unioninae</taxon>
        <taxon>Sinanodonta</taxon>
    </lineage>
</organism>
<protein>
    <submittedName>
        <fullName evidence="3">Uncharacterized protein</fullName>
    </submittedName>
</protein>
<keyword evidence="4" id="KW-1185">Reference proteome</keyword>
<feature type="region of interest" description="Disordered" evidence="1">
    <location>
        <begin position="71"/>
        <end position="90"/>
    </location>
</feature>
<keyword evidence="2" id="KW-1133">Transmembrane helix</keyword>
<feature type="compositionally biased region" description="Polar residues" evidence="1">
    <location>
        <begin position="78"/>
        <end position="90"/>
    </location>
</feature>
<evidence type="ECO:0000313" key="3">
    <source>
        <dbReference type="EMBL" id="KAL3873715.1"/>
    </source>
</evidence>
<keyword evidence="2" id="KW-0812">Transmembrane</keyword>
<feature type="non-terminal residue" evidence="3">
    <location>
        <position position="1"/>
    </location>
</feature>
<reference evidence="3 4" key="1">
    <citation type="submission" date="2024-11" db="EMBL/GenBank/DDBJ databases">
        <title>Chromosome-level genome assembly of the freshwater bivalve Anodonta woodiana.</title>
        <authorList>
            <person name="Chen X."/>
        </authorList>
    </citation>
    <scope>NUCLEOTIDE SEQUENCE [LARGE SCALE GENOMIC DNA]</scope>
    <source>
        <strain evidence="3">MN2024</strain>
        <tissue evidence="3">Gills</tissue>
    </source>
</reference>
<proteinExistence type="predicted"/>
<dbReference type="AlphaFoldDB" id="A0ABD3WMH3"/>
<dbReference type="Proteomes" id="UP001634394">
    <property type="component" value="Unassembled WGS sequence"/>
</dbReference>
<evidence type="ECO:0000256" key="1">
    <source>
        <dbReference type="SAM" id="MobiDB-lite"/>
    </source>
</evidence>
<gene>
    <name evidence="3" type="ORF">ACJMK2_036805</name>
</gene>
<sequence>RAYVEAGRMSCFCNITTPGTNDTKWVQVIRPRHAATAAQKAKAGAVGAGAMVGVMAAVGVGVLVAKKLKRKIGEKQKPSTNPKSKVVPTS</sequence>
<keyword evidence="2" id="KW-0472">Membrane</keyword>
<accession>A0ABD3WMH3</accession>
<comment type="caution">
    <text evidence="3">The sequence shown here is derived from an EMBL/GenBank/DDBJ whole genome shotgun (WGS) entry which is preliminary data.</text>
</comment>